<sequence>MKVTVVGYWGGYPARGEATSGYLFEHNGFSLLVDCGSGVLEQLQKYIQPTDLDAVILSHYHHDHVADVGVLQYARQIHYYLGNQTKELPFYGHTEDKKGFESLTHKGFTKGVVYDPETSLTVGPFRISFLKTKHPVPCYAMRITAGNETIVYTADSSYQQEFIDFAKDADLLISECNFYGHQDGTSAGHMTSKENGHIAHEANVKKLILTHLPHYGEHAQLIDEAKEFFNGDIELAKCGVVFDK</sequence>
<dbReference type="SUPFAM" id="SSF56281">
    <property type="entry name" value="Metallo-hydrolase/oxidoreductase"/>
    <property type="match status" value="1"/>
</dbReference>
<organism evidence="3 4">
    <name type="scientific">Priestia koreensis</name>
    <dbReference type="NCBI Taxonomy" id="284581"/>
    <lineage>
        <taxon>Bacteria</taxon>
        <taxon>Bacillati</taxon>
        <taxon>Bacillota</taxon>
        <taxon>Bacilli</taxon>
        <taxon>Bacillales</taxon>
        <taxon>Bacillaceae</taxon>
        <taxon>Priestia</taxon>
    </lineage>
</organism>
<proteinExistence type="predicted"/>
<dbReference type="GO" id="GO:0042781">
    <property type="term" value="F:3'-tRNA processing endoribonuclease activity"/>
    <property type="evidence" value="ECO:0007669"/>
    <property type="project" value="TreeGrafter"/>
</dbReference>
<protein>
    <recommendedName>
        <fullName evidence="2">Metallo-beta-lactamase domain-containing protein</fullName>
    </recommendedName>
</protein>
<dbReference type="PANTHER" id="PTHR46018">
    <property type="entry name" value="ZINC PHOSPHODIESTERASE ELAC PROTEIN 1"/>
    <property type="match status" value="1"/>
</dbReference>
<feature type="domain" description="Metallo-beta-lactamase" evidence="2">
    <location>
        <begin position="18"/>
        <end position="211"/>
    </location>
</feature>
<dbReference type="OrthoDB" id="9794898at2"/>
<dbReference type="PANTHER" id="PTHR46018:SF4">
    <property type="entry name" value="METALLO-HYDROLASE YHFI-RELATED"/>
    <property type="match status" value="1"/>
</dbReference>
<keyword evidence="1" id="KW-0862">Zinc</keyword>
<dbReference type="STRING" id="284581.AMD01_00240"/>
<dbReference type="RefSeq" id="WP_053399383.1">
    <property type="nucleotide sequence ID" value="NZ_LILC01000002.1"/>
</dbReference>
<evidence type="ECO:0000256" key="1">
    <source>
        <dbReference type="ARBA" id="ARBA00022833"/>
    </source>
</evidence>
<dbReference type="InterPro" id="IPR036866">
    <property type="entry name" value="RibonucZ/Hydroxyglut_hydro"/>
</dbReference>
<name>A0A0M0LHQ0_9BACI</name>
<comment type="caution">
    <text evidence="3">The sequence shown here is derived from an EMBL/GenBank/DDBJ whole genome shotgun (WGS) entry which is preliminary data.</text>
</comment>
<gene>
    <name evidence="3" type="ORF">AMD01_00240</name>
</gene>
<evidence type="ECO:0000259" key="2">
    <source>
        <dbReference type="SMART" id="SM00849"/>
    </source>
</evidence>
<reference evidence="4" key="1">
    <citation type="submission" date="2015-08" db="EMBL/GenBank/DDBJ databases">
        <title>Fjat-14210 dsm16467.</title>
        <authorList>
            <person name="Liu B."/>
            <person name="Wang J."/>
            <person name="Zhu Y."/>
            <person name="Liu G."/>
            <person name="Chen Q."/>
            <person name="Chen Z."/>
            <person name="Lan J."/>
            <person name="Che J."/>
            <person name="Ge C."/>
            <person name="Shi H."/>
            <person name="Pan Z."/>
            <person name="Liu X."/>
        </authorList>
    </citation>
    <scope>NUCLEOTIDE SEQUENCE [LARGE SCALE GENOMIC DNA]</scope>
    <source>
        <strain evidence="4">DSM 16467</strain>
    </source>
</reference>
<dbReference type="AlphaFoldDB" id="A0A0M0LHQ0"/>
<dbReference type="Pfam" id="PF12706">
    <property type="entry name" value="Lactamase_B_2"/>
    <property type="match status" value="1"/>
</dbReference>
<evidence type="ECO:0000313" key="3">
    <source>
        <dbReference type="EMBL" id="KOO50238.1"/>
    </source>
</evidence>
<dbReference type="Gene3D" id="3.60.15.10">
    <property type="entry name" value="Ribonuclease Z/Hydroxyacylglutathione hydrolase-like"/>
    <property type="match status" value="1"/>
</dbReference>
<dbReference type="Proteomes" id="UP000037558">
    <property type="component" value="Unassembled WGS sequence"/>
</dbReference>
<dbReference type="PATRIC" id="fig|284581.3.peg.283"/>
<evidence type="ECO:0000313" key="4">
    <source>
        <dbReference type="Proteomes" id="UP000037558"/>
    </source>
</evidence>
<dbReference type="EMBL" id="LILC01000002">
    <property type="protein sequence ID" value="KOO50238.1"/>
    <property type="molecule type" value="Genomic_DNA"/>
</dbReference>
<dbReference type="CDD" id="cd07716">
    <property type="entry name" value="RNaseZ_short-form-like_MBL-fold"/>
    <property type="match status" value="1"/>
</dbReference>
<accession>A0A0M0LHQ0</accession>
<dbReference type="SMART" id="SM00849">
    <property type="entry name" value="Lactamase_B"/>
    <property type="match status" value="1"/>
</dbReference>
<dbReference type="InterPro" id="IPR001279">
    <property type="entry name" value="Metallo-B-lactamas"/>
</dbReference>
<keyword evidence="4" id="KW-1185">Reference proteome</keyword>